<dbReference type="AlphaFoldDB" id="A0A6G1KJ80"/>
<protein>
    <submittedName>
        <fullName evidence="2">Uncharacterized protein</fullName>
    </submittedName>
</protein>
<evidence type="ECO:0000313" key="3">
    <source>
        <dbReference type="Proteomes" id="UP000799428"/>
    </source>
</evidence>
<organism evidence="2 3">
    <name type="scientific">Pleomassaria siparia CBS 279.74</name>
    <dbReference type="NCBI Taxonomy" id="1314801"/>
    <lineage>
        <taxon>Eukaryota</taxon>
        <taxon>Fungi</taxon>
        <taxon>Dikarya</taxon>
        <taxon>Ascomycota</taxon>
        <taxon>Pezizomycotina</taxon>
        <taxon>Dothideomycetes</taxon>
        <taxon>Pleosporomycetidae</taxon>
        <taxon>Pleosporales</taxon>
        <taxon>Pleomassariaceae</taxon>
        <taxon>Pleomassaria</taxon>
    </lineage>
</organism>
<feature type="compositionally biased region" description="Polar residues" evidence="1">
    <location>
        <begin position="55"/>
        <end position="67"/>
    </location>
</feature>
<feature type="region of interest" description="Disordered" evidence="1">
    <location>
        <begin position="44"/>
        <end position="69"/>
    </location>
</feature>
<accession>A0A6G1KJ80</accession>
<dbReference type="EMBL" id="MU005765">
    <property type="protein sequence ID" value="KAF2712840.1"/>
    <property type="molecule type" value="Genomic_DNA"/>
</dbReference>
<dbReference type="Proteomes" id="UP000799428">
    <property type="component" value="Unassembled WGS sequence"/>
</dbReference>
<name>A0A6G1KJ80_9PLEO</name>
<evidence type="ECO:0000313" key="2">
    <source>
        <dbReference type="EMBL" id="KAF2712840.1"/>
    </source>
</evidence>
<sequence>MSPNAPLTPGDDQDPSPTAPVIDYSPATVAYNEAFENQLMTAILYPSHNNPPPRQQTSDTNPNSASTLHIDPRTLPIPLNSPLRTHTSPIPGVLLTHINGYHTGGLGPAPSSVNEFAEAFIKEHGIEDAGQLERVVEEKIREKMEEVRERMREREVAVRKNEAVQRELDDLEELRRVERRVAERLKESRDRKRGGDAMDVD</sequence>
<evidence type="ECO:0000256" key="1">
    <source>
        <dbReference type="SAM" id="MobiDB-lite"/>
    </source>
</evidence>
<feature type="region of interest" description="Disordered" evidence="1">
    <location>
        <begin position="182"/>
        <end position="201"/>
    </location>
</feature>
<proteinExistence type="predicted"/>
<keyword evidence="3" id="KW-1185">Reference proteome</keyword>
<feature type="region of interest" description="Disordered" evidence="1">
    <location>
        <begin position="1"/>
        <end position="24"/>
    </location>
</feature>
<dbReference type="OrthoDB" id="3926908at2759"/>
<reference evidence="2" key="1">
    <citation type="journal article" date="2020" name="Stud. Mycol.">
        <title>101 Dothideomycetes genomes: a test case for predicting lifestyles and emergence of pathogens.</title>
        <authorList>
            <person name="Haridas S."/>
            <person name="Albert R."/>
            <person name="Binder M."/>
            <person name="Bloem J."/>
            <person name="Labutti K."/>
            <person name="Salamov A."/>
            <person name="Andreopoulos B."/>
            <person name="Baker S."/>
            <person name="Barry K."/>
            <person name="Bills G."/>
            <person name="Bluhm B."/>
            <person name="Cannon C."/>
            <person name="Castanera R."/>
            <person name="Culley D."/>
            <person name="Daum C."/>
            <person name="Ezra D."/>
            <person name="Gonzalez J."/>
            <person name="Henrissat B."/>
            <person name="Kuo A."/>
            <person name="Liang C."/>
            <person name="Lipzen A."/>
            <person name="Lutzoni F."/>
            <person name="Magnuson J."/>
            <person name="Mondo S."/>
            <person name="Nolan M."/>
            <person name="Ohm R."/>
            <person name="Pangilinan J."/>
            <person name="Park H.-J."/>
            <person name="Ramirez L."/>
            <person name="Alfaro M."/>
            <person name="Sun H."/>
            <person name="Tritt A."/>
            <person name="Yoshinaga Y."/>
            <person name="Zwiers L.-H."/>
            <person name="Turgeon B."/>
            <person name="Goodwin S."/>
            <person name="Spatafora J."/>
            <person name="Crous P."/>
            <person name="Grigoriev I."/>
        </authorList>
    </citation>
    <scope>NUCLEOTIDE SEQUENCE</scope>
    <source>
        <strain evidence="2">CBS 279.74</strain>
    </source>
</reference>
<gene>
    <name evidence="2" type="ORF">K504DRAFT_397523</name>
</gene>